<evidence type="ECO:0000313" key="1">
    <source>
        <dbReference type="EMBL" id="KAF2829634.1"/>
    </source>
</evidence>
<accession>A0A6A7A9W1</accession>
<dbReference type="AlphaFoldDB" id="A0A6A7A9W1"/>
<protein>
    <submittedName>
        <fullName evidence="1">Uncharacterized protein</fullName>
    </submittedName>
</protein>
<sequence>MLPPVDPRVLERNPNFEVLYKDLTTRKLNPDGSTRDTKKQRMHDEIRRSLTTARTTLISSQILTTSLSDLPSQATDLPPELHSVIEIVIAQLKGDVPDSDREILSGDVNYFIDNIGTISDALSTQLIVVVEYLCKIADPKVPPAISDLAHKATRVLDAATLKLPGDLASALTSLTTALTTLLSTHLSLLTSSIRILEQTQHGALARHTKSSAELLHTRATVLGLQAKIHTFAHPPPAEFVAALKVFKKAQGSGEKVLRDREELARRELELYARAGEKGMRDLARRKEYLVAETRGIEAEIVKLENS</sequence>
<name>A0A6A7A9W1_9PLEO</name>
<dbReference type="OrthoDB" id="66964at2759"/>
<keyword evidence="2" id="KW-1185">Reference proteome</keyword>
<dbReference type="Proteomes" id="UP000799424">
    <property type="component" value="Unassembled WGS sequence"/>
</dbReference>
<organism evidence="1 2">
    <name type="scientific">Ophiobolus disseminans</name>
    <dbReference type="NCBI Taxonomy" id="1469910"/>
    <lineage>
        <taxon>Eukaryota</taxon>
        <taxon>Fungi</taxon>
        <taxon>Dikarya</taxon>
        <taxon>Ascomycota</taxon>
        <taxon>Pezizomycotina</taxon>
        <taxon>Dothideomycetes</taxon>
        <taxon>Pleosporomycetidae</taxon>
        <taxon>Pleosporales</taxon>
        <taxon>Pleosporineae</taxon>
        <taxon>Phaeosphaeriaceae</taxon>
        <taxon>Ophiobolus</taxon>
    </lineage>
</organism>
<evidence type="ECO:0000313" key="2">
    <source>
        <dbReference type="Proteomes" id="UP000799424"/>
    </source>
</evidence>
<gene>
    <name evidence="1" type="ORF">CC86DRAFT_435483</name>
</gene>
<proteinExistence type="predicted"/>
<dbReference type="EMBL" id="MU006220">
    <property type="protein sequence ID" value="KAF2829634.1"/>
    <property type="molecule type" value="Genomic_DNA"/>
</dbReference>
<reference evidence="1" key="1">
    <citation type="journal article" date="2020" name="Stud. Mycol.">
        <title>101 Dothideomycetes genomes: a test case for predicting lifestyles and emergence of pathogens.</title>
        <authorList>
            <person name="Haridas S."/>
            <person name="Albert R."/>
            <person name="Binder M."/>
            <person name="Bloem J."/>
            <person name="Labutti K."/>
            <person name="Salamov A."/>
            <person name="Andreopoulos B."/>
            <person name="Baker S."/>
            <person name="Barry K."/>
            <person name="Bills G."/>
            <person name="Bluhm B."/>
            <person name="Cannon C."/>
            <person name="Castanera R."/>
            <person name="Culley D."/>
            <person name="Daum C."/>
            <person name="Ezra D."/>
            <person name="Gonzalez J."/>
            <person name="Henrissat B."/>
            <person name="Kuo A."/>
            <person name="Liang C."/>
            <person name="Lipzen A."/>
            <person name="Lutzoni F."/>
            <person name="Magnuson J."/>
            <person name="Mondo S."/>
            <person name="Nolan M."/>
            <person name="Ohm R."/>
            <person name="Pangilinan J."/>
            <person name="Park H.-J."/>
            <person name="Ramirez L."/>
            <person name="Alfaro M."/>
            <person name="Sun H."/>
            <person name="Tritt A."/>
            <person name="Yoshinaga Y."/>
            <person name="Zwiers L.-H."/>
            <person name="Turgeon B."/>
            <person name="Goodwin S."/>
            <person name="Spatafora J."/>
            <person name="Crous P."/>
            <person name="Grigoriev I."/>
        </authorList>
    </citation>
    <scope>NUCLEOTIDE SEQUENCE</scope>
    <source>
        <strain evidence="1">CBS 113818</strain>
    </source>
</reference>